<organism evidence="1 2">
    <name type="scientific">Zootermopsis nevadensis</name>
    <name type="common">Dampwood termite</name>
    <dbReference type="NCBI Taxonomy" id="136037"/>
    <lineage>
        <taxon>Eukaryota</taxon>
        <taxon>Metazoa</taxon>
        <taxon>Ecdysozoa</taxon>
        <taxon>Arthropoda</taxon>
        <taxon>Hexapoda</taxon>
        <taxon>Insecta</taxon>
        <taxon>Pterygota</taxon>
        <taxon>Neoptera</taxon>
        <taxon>Polyneoptera</taxon>
        <taxon>Dictyoptera</taxon>
        <taxon>Blattodea</taxon>
        <taxon>Blattoidea</taxon>
        <taxon>Termitoidae</taxon>
        <taxon>Termopsidae</taxon>
        <taxon>Zootermopsis</taxon>
    </lineage>
</organism>
<dbReference type="AlphaFoldDB" id="A0A067R467"/>
<protein>
    <submittedName>
        <fullName evidence="1">Uncharacterized protein</fullName>
    </submittedName>
</protein>
<name>A0A067R467_ZOONE</name>
<dbReference type="EMBL" id="KK852992">
    <property type="protein sequence ID" value="KDR12751.1"/>
    <property type="molecule type" value="Genomic_DNA"/>
</dbReference>
<keyword evidence="2" id="KW-1185">Reference proteome</keyword>
<gene>
    <name evidence="1" type="ORF">L798_13055</name>
</gene>
<dbReference type="InParanoid" id="A0A067R467"/>
<sequence length="113" mass="12966">MRSVCTNMNNKVRNKILKSINSCYRAPFPVHKHPIMIPVMFHIAKNVSASAFPVLYGQHSLVFRALFSRQEKWDHVGLGPLYIPRSGTNCFLNYKPLHRQKDKTEMGLTLVAL</sequence>
<accession>A0A067R467</accession>
<dbReference type="Proteomes" id="UP000027135">
    <property type="component" value="Unassembled WGS sequence"/>
</dbReference>
<reference evidence="1 2" key="1">
    <citation type="journal article" date="2014" name="Nat. Commun.">
        <title>Molecular traces of alternative social organization in a termite genome.</title>
        <authorList>
            <person name="Terrapon N."/>
            <person name="Li C."/>
            <person name="Robertson H.M."/>
            <person name="Ji L."/>
            <person name="Meng X."/>
            <person name="Booth W."/>
            <person name="Chen Z."/>
            <person name="Childers C.P."/>
            <person name="Glastad K.M."/>
            <person name="Gokhale K."/>
            <person name="Gowin J."/>
            <person name="Gronenberg W."/>
            <person name="Hermansen R.A."/>
            <person name="Hu H."/>
            <person name="Hunt B.G."/>
            <person name="Huylmans A.K."/>
            <person name="Khalil S.M."/>
            <person name="Mitchell R.D."/>
            <person name="Munoz-Torres M.C."/>
            <person name="Mustard J.A."/>
            <person name="Pan H."/>
            <person name="Reese J.T."/>
            <person name="Scharf M.E."/>
            <person name="Sun F."/>
            <person name="Vogel H."/>
            <person name="Xiao J."/>
            <person name="Yang W."/>
            <person name="Yang Z."/>
            <person name="Yang Z."/>
            <person name="Zhou J."/>
            <person name="Zhu J."/>
            <person name="Brent C.S."/>
            <person name="Elsik C.G."/>
            <person name="Goodisman M.A."/>
            <person name="Liberles D.A."/>
            <person name="Roe R.M."/>
            <person name="Vargo E.L."/>
            <person name="Vilcinskas A."/>
            <person name="Wang J."/>
            <person name="Bornberg-Bauer E."/>
            <person name="Korb J."/>
            <person name="Zhang G."/>
            <person name="Liebig J."/>
        </authorList>
    </citation>
    <scope>NUCLEOTIDE SEQUENCE [LARGE SCALE GENOMIC DNA]</scope>
    <source>
        <tissue evidence="1">Whole organism</tissue>
    </source>
</reference>
<evidence type="ECO:0000313" key="2">
    <source>
        <dbReference type="Proteomes" id="UP000027135"/>
    </source>
</evidence>
<evidence type="ECO:0000313" key="1">
    <source>
        <dbReference type="EMBL" id="KDR12751.1"/>
    </source>
</evidence>
<proteinExistence type="predicted"/>